<comment type="caution">
    <text evidence="3">The sequence shown here is derived from an EMBL/GenBank/DDBJ whole genome shotgun (WGS) entry which is preliminary data.</text>
</comment>
<dbReference type="EMBL" id="BJUB01000015">
    <property type="protein sequence ID" value="GEK23347.1"/>
    <property type="molecule type" value="Genomic_DNA"/>
</dbReference>
<evidence type="ECO:0000256" key="1">
    <source>
        <dbReference type="SAM" id="MobiDB-lite"/>
    </source>
</evidence>
<feature type="transmembrane region" description="Helical" evidence="2">
    <location>
        <begin position="54"/>
        <end position="75"/>
    </location>
</feature>
<organism evidence="3 4">
    <name type="scientific">Cellulomonas xylanilytica</name>
    <dbReference type="NCBI Taxonomy" id="233583"/>
    <lineage>
        <taxon>Bacteria</taxon>
        <taxon>Bacillati</taxon>
        <taxon>Actinomycetota</taxon>
        <taxon>Actinomycetes</taxon>
        <taxon>Micrococcales</taxon>
        <taxon>Cellulomonadaceae</taxon>
        <taxon>Cellulomonas</taxon>
    </lineage>
</organism>
<keyword evidence="2" id="KW-0812">Transmembrane</keyword>
<sequence length="519" mass="54464">MRLMPGRMREVELVEAADEPARSRSAPEPDPGRRVDVELPDDVRAARGWVRRHAPWLVAAVAVVVGSLAGAQLVLDHREDARVAALAAVPGIVPPVDATVGVLWRADPLLAPALRSGAVVDGMLVGGVQDEAGAPAIVGLDPDTGVVAWRTPVDLPTPPRTSPELWNSCSAVPRGGSEVAVCVSQQVGEDVVGIPPSSVWVLDPADGRVLADREVEGGWGLTFSDGALVVARPVTDGGEPARTDAGTVRWQVRADDPVSGQTRWTWTTPPTDTVGREDGPEGATATGTASLETLDDHVVLVVDSHGWVLADDGELLLDVPLDPASWLQPARAGVFVESRWTSSAYSGTLLLADGSRVAIDETASWLAVDDGSAPDVMFTVGQAPGGADGLSGRSARTGQQLWHLDGTIVTSLLLDGTLYVATSDSLVAVDATSGDVHWRTPTDHLPQQLSTDGRYLLLPGLGVTLEAYTLTDGELAWTADLSDEVSDGRSTVLVAGFQSGWHDPRLYVWMDTGAIAVLG</sequence>
<accession>A0A510V8Z7</accession>
<evidence type="ECO:0000256" key="2">
    <source>
        <dbReference type="SAM" id="Phobius"/>
    </source>
</evidence>
<dbReference type="Gene3D" id="2.130.10.10">
    <property type="entry name" value="YVTN repeat-like/Quinoprotein amine dehydrogenase"/>
    <property type="match status" value="1"/>
</dbReference>
<gene>
    <name evidence="3" type="ORF">CXY01_38670</name>
</gene>
<dbReference type="Gene3D" id="2.140.10.10">
    <property type="entry name" value="Quinoprotein alcohol dehydrogenase-like superfamily"/>
    <property type="match status" value="1"/>
</dbReference>
<dbReference type="PANTHER" id="PTHR34512">
    <property type="entry name" value="CELL SURFACE PROTEIN"/>
    <property type="match status" value="1"/>
</dbReference>
<dbReference type="Proteomes" id="UP000321118">
    <property type="component" value="Unassembled WGS sequence"/>
</dbReference>
<feature type="compositionally biased region" description="Low complexity" evidence="1">
    <location>
        <begin position="262"/>
        <end position="273"/>
    </location>
</feature>
<protein>
    <submittedName>
        <fullName evidence="3">Uncharacterized protein</fullName>
    </submittedName>
</protein>
<feature type="region of interest" description="Disordered" evidence="1">
    <location>
        <begin position="258"/>
        <end position="285"/>
    </location>
</feature>
<dbReference type="AlphaFoldDB" id="A0A510V8Z7"/>
<dbReference type="PANTHER" id="PTHR34512:SF30">
    <property type="entry name" value="OUTER MEMBRANE PROTEIN ASSEMBLY FACTOR BAMB"/>
    <property type="match status" value="1"/>
</dbReference>
<keyword evidence="4" id="KW-1185">Reference proteome</keyword>
<evidence type="ECO:0000313" key="3">
    <source>
        <dbReference type="EMBL" id="GEK23347.1"/>
    </source>
</evidence>
<name>A0A510V8Z7_9CELL</name>
<evidence type="ECO:0000313" key="4">
    <source>
        <dbReference type="Proteomes" id="UP000321118"/>
    </source>
</evidence>
<keyword evidence="2" id="KW-0472">Membrane</keyword>
<feature type="compositionally biased region" description="Basic and acidic residues" evidence="1">
    <location>
        <begin position="19"/>
        <end position="36"/>
    </location>
</feature>
<keyword evidence="2" id="KW-1133">Transmembrane helix</keyword>
<feature type="region of interest" description="Disordered" evidence="1">
    <location>
        <begin position="14"/>
        <end position="36"/>
    </location>
</feature>
<dbReference type="SUPFAM" id="SSF50998">
    <property type="entry name" value="Quinoprotein alcohol dehydrogenase-like"/>
    <property type="match status" value="1"/>
</dbReference>
<proteinExistence type="predicted"/>
<reference evidence="3 4" key="1">
    <citation type="submission" date="2019-07" db="EMBL/GenBank/DDBJ databases">
        <title>Whole genome shotgun sequence of Cellulomonas xylanilytica NBRC 101102.</title>
        <authorList>
            <person name="Hosoyama A."/>
            <person name="Uohara A."/>
            <person name="Ohji S."/>
            <person name="Ichikawa N."/>
        </authorList>
    </citation>
    <scope>NUCLEOTIDE SEQUENCE [LARGE SCALE GENOMIC DNA]</scope>
    <source>
        <strain evidence="3 4">NBRC 101102</strain>
    </source>
</reference>
<dbReference type="InterPro" id="IPR015943">
    <property type="entry name" value="WD40/YVTN_repeat-like_dom_sf"/>
</dbReference>
<dbReference type="InterPro" id="IPR011047">
    <property type="entry name" value="Quinoprotein_ADH-like_sf"/>
</dbReference>